<dbReference type="EMBL" id="BMMM01000026">
    <property type="protein sequence ID" value="GGN91820.1"/>
    <property type="molecule type" value="Genomic_DNA"/>
</dbReference>
<dbReference type="AlphaFoldDB" id="A0A917YEI9"/>
<feature type="region of interest" description="Disordered" evidence="1">
    <location>
        <begin position="37"/>
        <end position="58"/>
    </location>
</feature>
<comment type="caution">
    <text evidence="2">The sequence shown here is derived from an EMBL/GenBank/DDBJ whole genome shotgun (WGS) entry which is preliminary data.</text>
</comment>
<feature type="compositionally biased region" description="Basic residues" evidence="1">
    <location>
        <begin position="47"/>
        <end position="58"/>
    </location>
</feature>
<reference evidence="2 3" key="1">
    <citation type="journal article" date="2014" name="Int. J. Syst. Evol. Microbiol.">
        <title>Complete genome sequence of Corynebacterium casei LMG S-19264T (=DSM 44701T), isolated from a smear-ripened cheese.</title>
        <authorList>
            <consortium name="US DOE Joint Genome Institute (JGI-PGF)"/>
            <person name="Walter F."/>
            <person name="Albersmeier A."/>
            <person name="Kalinowski J."/>
            <person name="Ruckert C."/>
        </authorList>
    </citation>
    <scope>NUCLEOTIDE SEQUENCE [LARGE SCALE GENOMIC DNA]</scope>
    <source>
        <strain evidence="2 3">CGMCC 4.7111</strain>
    </source>
</reference>
<sequence>MTTPQSPGTFVFDRRLLMLLLDGTVLAVAPTPANIKAFGPPPGGSHKPGHHPQVKLAC</sequence>
<evidence type="ECO:0000313" key="3">
    <source>
        <dbReference type="Proteomes" id="UP000600365"/>
    </source>
</evidence>
<keyword evidence="3" id="KW-1185">Reference proteome</keyword>
<accession>A0A917YEI9</accession>
<proteinExistence type="predicted"/>
<dbReference type="Proteomes" id="UP000600365">
    <property type="component" value="Unassembled WGS sequence"/>
</dbReference>
<evidence type="ECO:0000313" key="2">
    <source>
        <dbReference type="EMBL" id="GGN91820.1"/>
    </source>
</evidence>
<dbReference type="RefSeq" id="WP_189191850.1">
    <property type="nucleotide sequence ID" value="NZ_BMMM01000026.1"/>
</dbReference>
<protein>
    <submittedName>
        <fullName evidence="2">Uncharacterized protein</fullName>
    </submittedName>
</protein>
<gene>
    <name evidence="2" type="ORF">GCM10011579_089050</name>
</gene>
<organism evidence="2 3">
    <name type="scientific">Streptomyces albiflavescens</name>
    <dbReference type="NCBI Taxonomy" id="1623582"/>
    <lineage>
        <taxon>Bacteria</taxon>
        <taxon>Bacillati</taxon>
        <taxon>Actinomycetota</taxon>
        <taxon>Actinomycetes</taxon>
        <taxon>Kitasatosporales</taxon>
        <taxon>Streptomycetaceae</taxon>
        <taxon>Streptomyces</taxon>
    </lineage>
</organism>
<name>A0A917YEI9_9ACTN</name>
<evidence type="ECO:0000256" key="1">
    <source>
        <dbReference type="SAM" id="MobiDB-lite"/>
    </source>
</evidence>